<keyword evidence="6" id="KW-0862">Zinc</keyword>
<dbReference type="RefSeq" id="WP_035641963.1">
    <property type="nucleotide sequence ID" value="NZ_JRLX01000002.1"/>
</dbReference>
<evidence type="ECO:0000256" key="3">
    <source>
        <dbReference type="ARBA" id="ARBA00022670"/>
    </source>
</evidence>
<evidence type="ECO:0000313" key="13">
    <source>
        <dbReference type="Proteomes" id="UP000030152"/>
    </source>
</evidence>
<evidence type="ECO:0000256" key="7">
    <source>
        <dbReference type="ARBA" id="ARBA00023049"/>
    </source>
</evidence>
<accession>A0A0A2M8N2</accession>
<keyword evidence="9" id="KW-0732">Signal</keyword>
<evidence type="ECO:0000256" key="1">
    <source>
        <dbReference type="ARBA" id="ARBA00001947"/>
    </source>
</evidence>
<dbReference type="PROSITE" id="PS00143">
    <property type="entry name" value="INSULINASE"/>
    <property type="match status" value="1"/>
</dbReference>
<dbReference type="EMBL" id="JRLX01000002">
    <property type="protein sequence ID" value="KGO88001.1"/>
    <property type="molecule type" value="Genomic_DNA"/>
</dbReference>
<sequence>MKHLTLWMFLVATPVISVAQDLKGADPIPFDANVRTGKLKNGLTYYIRKNAKPENKVDLRLVVNAGSLMENDDQLGLAHFMEHMNFNGTKRFPKNKLVDYLQSIGVKFGQHLNAYTNFDETVYFLPIPSDNPEKLEKGFQVIEDWAFNAVLTPEEIDKERGVVLEEYRLGLGADDRMMKRYLPKMLYKSHYAERLPIGKKEILEKFSYDKIISFYKDWYRPDLMAVIVVGDINVDAMEKKIKDHFSSYQNPKNERERIVYDVPNHKETFVSIESDKESPYAQVQLIYKDYGMPKPVVTMNDFNDYIKKGLFATMINNRLQELTNKPNPPFTYGFSYHGETWARTKEGYQSFAMVEEDKQLNALKVLVEENNRVKKFGFTQGELDRAKTEWLAQIESRYNDRDKTESENFVSEYQSHFLTHEPTPGIEWSFAEIKKALPAVQLKDVNGFVNEYIKDDNRVVVFTGPEKDGLKKPTEKEVLDVINAKGENLTAYEDVAVAKSLLRNEIKPGTVTKKETNAKLGTTTLTLSNGAKVTYKKTDFKNDEVVMEAISLGGTNLYSNEDYKKTQFANGALAEAGFSGLKLNDISKFMTGKIATVSPFIYGVNEGLSGSATPKDLEYMFQMTYAYFTDLNLDKEAFDSYKQKQSAFYKNMASEPSFYFQQQFYTYLYGDNPRFNGFIPTEKTWAETDYNLAYSKYKERFANAADFEFYFVGNIDDKAIEEYSKKYIASLPATAAEKEKAKDLGYRMIKGEHKKVVNKGEDPKSTVTITYYGDTEYSPKENLAMEALGEILTIKLTEELREKESGVYGINAYGSVGKIPYGSYRFNIGFPCGPENAEKLTASALREVQKLIDKGPDAKDLNKFKEAEYMEYKKNLKENSFWLDNFTSSYTNATDPESILKREERVKALTAKEIQDVAKKYLTKDKVIGMLMPETNK</sequence>
<keyword evidence="4" id="KW-0479">Metal-binding</keyword>
<reference evidence="12 13" key="1">
    <citation type="submission" date="2013-09" db="EMBL/GenBank/DDBJ databases">
        <authorList>
            <person name="Zeng Z."/>
            <person name="Chen C."/>
        </authorList>
    </citation>
    <scope>NUCLEOTIDE SEQUENCE [LARGE SCALE GENOMIC DNA]</scope>
    <source>
        <strain evidence="12 13">WB 3.3-2</strain>
    </source>
</reference>
<keyword evidence="7" id="KW-0482">Metalloprotease</keyword>
<dbReference type="Gene3D" id="3.30.830.10">
    <property type="entry name" value="Metalloenzyme, LuxS/M16 peptidase-like"/>
    <property type="match status" value="4"/>
</dbReference>
<dbReference type="PANTHER" id="PTHR43690">
    <property type="entry name" value="NARDILYSIN"/>
    <property type="match status" value="1"/>
</dbReference>
<feature type="signal peptide" evidence="9">
    <location>
        <begin position="1"/>
        <end position="19"/>
    </location>
</feature>
<dbReference type="STRING" id="1121895.GCA_000378485_01221"/>
<comment type="cofactor">
    <cofactor evidence="1">
        <name>Zn(2+)</name>
        <dbReference type="ChEBI" id="CHEBI:29105"/>
    </cofactor>
</comment>
<evidence type="ECO:0000313" key="12">
    <source>
        <dbReference type="EMBL" id="KGO88001.1"/>
    </source>
</evidence>
<dbReference type="Proteomes" id="UP000030152">
    <property type="component" value="Unassembled WGS sequence"/>
</dbReference>
<proteinExistence type="inferred from homology"/>
<organism evidence="12 13">
    <name type="scientific">Flavobacterium rivuli WB 3.3-2 = DSM 21788</name>
    <dbReference type="NCBI Taxonomy" id="1121895"/>
    <lineage>
        <taxon>Bacteria</taxon>
        <taxon>Pseudomonadati</taxon>
        <taxon>Bacteroidota</taxon>
        <taxon>Flavobacteriia</taxon>
        <taxon>Flavobacteriales</taxon>
        <taxon>Flavobacteriaceae</taxon>
        <taxon>Flavobacterium</taxon>
    </lineage>
</organism>
<evidence type="ECO:0000259" key="11">
    <source>
        <dbReference type="Pfam" id="PF05193"/>
    </source>
</evidence>
<keyword evidence="5" id="KW-0378">Hydrolase</keyword>
<name>A0A0A2M8N2_9FLAO</name>
<dbReference type="InterPro" id="IPR050626">
    <property type="entry name" value="Peptidase_M16"/>
</dbReference>
<feature type="domain" description="Peptidase M16 C-terminal" evidence="11">
    <location>
        <begin position="205"/>
        <end position="388"/>
    </location>
</feature>
<dbReference type="Pfam" id="PF05193">
    <property type="entry name" value="Peptidase_M16_C"/>
    <property type="match status" value="2"/>
</dbReference>
<dbReference type="eggNOG" id="COG0612">
    <property type="taxonomic scope" value="Bacteria"/>
</dbReference>
<dbReference type="InterPro" id="IPR011765">
    <property type="entry name" value="Pept_M16_N"/>
</dbReference>
<evidence type="ECO:0000256" key="5">
    <source>
        <dbReference type="ARBA" id="ARBA00022801"/>
    </source>
</evidence>
<dbReference type="InterPro" id="IPR011249">
    <property type="entry name" value="Metalloenz_LuxS/M16"/>
</dbReference>
<evidence type="ECO:0000256" key="6">
    <source>
        <dbReference type="ARBA" id="ARBA00022833"/>
    </source>
</evidence>
<evidence type="ECO:0000256" key="8">
    <source>
        <dbReference type="RuleBase" id="RU004447"/>
    </source>
</evidence>
<dbReference type="PANTHER" id="PTHR43690:SF34">
    <property type="entry name" value="ZINC PROTEASE PQQL-LIKE"/>
    <property type="match status" value="1"/>
</dbReference>
<feature type="domain" description="Peptidase M16 C-terminal" evidence="11">
    <location>
        <begin position="697"/>
        <end position="866"/>
    </location>
</feature>
<dbReference type="OrthoDB" id="9811314at2"/>
<protein>
    <submittedName>
        <fullName evidence="12">Peptidase M16</fullName>
    </submittedName>
</protein>
<dbReference type="GO" id="GO:0004222">
    <property type="term" value="F:metalloendopeptidase activity"/>
    <property type="evidence" value="ECO:0007669"/>
    <property type="project" value="InterPro"/>
</dbReference>
<dbReference type="SUPFAM" id="SSF63411">
    <property type="entry name" value="LuxS/MPP-like metallohydrolase"/>
    <property type="match status" value="4"/>
</dbReference>
<feature type="chain" id="PRO_5001991059" evidence="9">
    <location>
        <begin position="20"/>
        <end position="937"/>
    </location>
</feature>
<dbReference type="GO" id="GO:0006508">
    <property type="term" value="P:proteolysis"/>
    <property type="evidence" value="ECO:0007669"/>
    <property type="project" value="UniProtKB-KW"/>
</dbReference>
<evidence type="ECO:0000256" key="2">
    <source>
        <dbReference type="ARBA" id="ARBA00007261"/>
    </source>
</evidence>
<keyword evidence="3" id="KW-0645">Protease</keyword>
<dbReference type="AlphaFoldDB" id="A0A0A2M8N2"/>
<dbReference type="InterPro" id="IPR001431">
    <property type="entry name" value="Pept_M16_Zn_BS"/>
</dbReference>
<comment type="similarity">
    <text evidence="2 8">Belongs to the peptidase M16 family.</text>
</comment>
<evidence type="ECO:0000256" key="9">
    <source>
        <dbReference type="SAM" id="SignalP"/>
    </source>
</evidence>
<evidence type="ECO:0000259" key="10">
    <source>
        <dbReference type="Pfam" id="PF00675"/>
    </source>
</evidence>
<dbReference type="GO" id="GO:0046872">
    <property type="term" value="F:metal ion binding"/>
    <property type="evidence" value="ECO:0007669"/>
    <property type="project" value="UniProtKB-KW"/>
</dbReference>
<comment type="caution">
    <text evidence="12">The sequence shown here is derived from an EMBL/GenBank/DDBJ whole genome shotgun (WGS) entry which is preliminary data.</text>
</comment>
<gene>
    <name evidence="12" type="ORF">Q765_02745</name>
</gene>
<dbReference type="InterPro" id="IPR007863">
    <property type="entry name" value="Peptidase_M16_C"/>
</dbReference>
<keyword evidence="13" id="KW-1185">Reference proteome</keyword>
<dbReference type="Pfam" id="PF00675">
    <property type="entry name" value="Peptidase_M16"/>
    <property type="match status" value="1"/>
</dbReference>
<evidence type="ECO:0000256" key="4">
    <source>
        <dbReference type="ARBA" id="ARBA00022723"/>
    </source>
</evidence>
<feature type="domain" description="Peptidase M16 N-terminal" evidence="10">
    <location>
        <begin position="49"/>
        <end position="169"/>
    </location>
</feature>